<name>A0A150TLI8_SORCE</name>
<evidence type="ECO:0000256" key="1">
    <source>
        <dbReference type="SAM" id="SignalP"/>
    </source>
</evidence>
<evidence type="ECO:0000313" key="2">
    <source>
        <dbReference type="EMBL" id="KYG05572.1"/>
    </source>
</evidence>
<keyword evidence="1" id="KW-0732">Signal</keyword>
<feature type="signal peptide" evidence="1">
    <location>
        <begin position="1"/>
        <end position="25"/>
    </location>
</feature>
<dbReference type="Proteomes" id="UP000075502">
    <property type="component" value="Unassembled WGS sequence"/>
</dbReference>
<protein>
    <recommendedName>
        <fullName evidence="4">Secreted protein</fullName>
    </recommendedName>
</protein>
<organism evidence="2 3">
    <name type="scientific">Sorangium cellulosum</name>
    <name type="common">Polyangium cellulosum</name>
    <dbReference type="NCBI Taxonomy" id="56"/>
    <lineage>
        <taxon>Bacteria</taxon>
        <taxon>Pseudomonadati</taxon>
        <taxon>Myxococcota</taxon>
        <taxon>Polyangia</taxon>
        <taxon>Polyangiales</taxon>
        <taxon>Polyangiaceae</taxon>
        <taxon>Sorangium</taxon>
    </lineage>
</organism>
<comment type="caution">
    <text evidence="2">The sequence shown here is derived from an EMBL/GenBank/DDBJ whole genome shotgun (WGS) entry which is preliminary data.</text>
</comment>
<reference evidence="2 3" key="1">
    <citation type="submission" date="2014-02" db="EMBL/GenBank/DDBJ databases">
        <title>The small core and large imbalanced accessory genome model reveals a collaborative survival strategy of Sorangium cellulosum strains in nature.</title>
        <authorList>
            <person name="Han K."/>
            <person name="Peng R."/>
            <person name="Blom J."/>
            <person name="Li Y.-Z."/>
        </authorList>
    </citation>
    <scope>NUCLEOTIDE SEQUENCE [LARGE SCALE GENOMIC DNA]</scope>
    <source>
        <strain evidence="2 3">So0007-03</strain>
    </source>
</reference>
<feature type="chain" id="PRO_5007569836" description="Secreted protein" evidence="1">
    <location>
        <begin position="26"/>
        <end position="290"/>
    </location>
</feature>
<evidence type="ECO:0008006" key="4">
    <source>
        <dbReference type="Google" id="ProtNLM"/>
    </source>
</evidence>
<accession>A0A150TLI8</accession>
<sequence length="290" mass="29884">MRGRGRALALAAVAAGALAAAPARAQGAGDMPMRPEDRGYVALYGVFSASPQDGELATAHVAPHVAAGARLNGWLSATLDVTAAWTTFQVEGEARRSSFRFGNPFVTLQAALVEGRGRSIHAGLGAAPPLTTFPGTIPANTEVEYNYAVASAARGFADPWMWAPNAIPIALLLRSRAELLARVVLGAELDPAVLVSVNSTPSRLAIVAAAHAGLRLGPVTPGLRVQMLAQSAPLAGRNFSQWSAALYAHAELEAVFVRAQGVVNVDAPFGLAGQRGATVWGASLGGGIRL</sequence>
<dbReference type="EMBL" id="JEME01001989">
    <property type="protein sequence ID" value="KYG05572.1"/>
    <property type="molecule type" value="Genomic_DNA"/>
</dbReference>
<evidence type="ECO:0000313" key="3">
    <source>
        <dbReference type="Proteomes" id="UP000075502"/>
    </source>
</evidence>
<dbReference type="AlphaFoldDB" id="A0A150TLI8"/>
<proteinExistence type="predicted"/>
<gene>
    <name evidence="2" type="ORF">BE21_39840</name>
</gene>